<dbReference type="AlphaFoldDB" id="A0A944HA97"/>
<evidence type="ECO:0008006" key="4">
    <source>
        <dbReference type="Google" id="ProtNLM"/>
    </source>
</evidence>
<accession>A0A944HA97</accession>
<evidence type="ECO:0000313" key="3">
    <source>
        <dbReference type="Proteomes" id="UP000694660"/>
    </source>
</evidence>
<sequence>MPRITLVLAAVLTLGSTAAGIAGYADLADAEHRAHYVCTDGERFSVVVHDDHVRLRSGDGVFTLRQSAEGRFQDPDTALQLDRDHGLLAREGESPKTCRRAGEAV</sequence>
<organism evidence="2 3">
    <name type="scientific">Denitromonas iodatirespirans</name>
    <dbReference type="NCBI Taxonomy" id="2795389"/>
    <lineage>
        <taxon>Bacteria</taxon>
        <taxon>Pseudomonadati</taxon>
        <taxon>Pseudomonadota</taxon>
        <taxon>Betaproteobacteria</taxon>
        <taxon>Rhodocyclales</taxon>
        <taxon>Zoogloeaceae</taxon>
        <taxon>Denitromonas</taxon>
    </lineage>
</organism>
<gene>
    <name evidence="2" type="ORF">I8J34_04195</name>
</gene>
<name>A0A944HA97_DENI1</name>
<comment type="caution">
    <text evidence="2">The sequence shown here is derived from an EMBL/GenBank/DDBJ whole genome shotgun (WGS) entry which is preliminary data.</text>
</comment>
<reference evidence="3" key="1">
    <citation type="journal article" date="2022" name="ISME J.">
        <title>Genetic and phylogenetic analysis of dissimilatory iodate-reducing bacteria identifies potential niches across the world's oceans.</title>
        <authorList>
            <person name="Reyes-Umana V."/>
            <person name="Henning Z."/>
            <person name="Lee K."/>
            <person name="Barnum T.P."/>
            <person name="Coates J.D."/>
        </authorList>
    </citation>
    <scope>NUCLEOTIDE SEQUENCE [LARGE SCALE GENOMIC DNA]</scope>
    <source>
        <strain evidence="3">IR12</strain>
    </source>
</reference>
<evidence type="ECO:0000313" key="2">
    <source>
        <dbReference type="EMBL" id="MBT0960367.1"/>
    </source>
</evidence>
<proteinExistence type="predicted"/>
<evidence type="ECO:0000256" key="1">
    <source>
        <dbReference type="SAM" id="SignalP"/>
    </source>
</evidence>
<keyword evidence="3" id="KW-1185">Reference proteome</keyword>
<dbReference type="Proteomes" id="UP000694660">
    <property type="component" value="Unassembled WGS sequence"/>
</dbReference>
<dbReference type="EMBL" id="JAEKFT010000003">
    <property type="protein sequence ID" value="MBT0960367.1"/>
    <property type="molecule type" value="Genomic_DNA"/>
</dbReference>
<dbReference type="RefSeq" id="WP_214360115.1">
    <property type="nucleotide sequence ID" value="NZ_JAEKFT010000003.1"/>
</dbReference>
<protein>
    <recommendedName>
        <fullName evidence="4">Lysozyme inhibitor</fullName>
    </recommendedName>
</protein>
<feature type="signal peptide" evidence="1">
    <location>
        <begin position="1"/>
        <end position="21"/>
    </location>
</feature>
<keyword evidence="1" id="KW-0732">Signal</keyword>
<feature type="chain" id="PRO_5037995238" description="Lysozyme inhibitor" evidence="1">
    <location>
        <begin position="22"/>
        <end position="105"/>
    </location>
</feature>